<protein>
    <submittedName>
        <fullName evidence="12">Zinc finger protein zat5</fullName>
    </submittedName>
</protein>
<keyword evidence="13" id="KW-1185">Reference proteome</keyword>
<keyword evidence="3" id="KW-0677">Repeat</keyword>
<evidence type="ECO:0000256" key="3">
    <source>
        <dbReference type="ARBA" id="ARBA00022737"/>
    </source>
</evidence>
<reference evidence="12" key="1">
    <citation type="submission" date="2016-11" db="EMBL/GenBank/DDBJ databases">
        <title>The genome of Nicotiana attenuata.</title>
        <authorList>
            <person name="Xu S."/>
            <person name="Brockmoeller T."/>
            <person name="Gaquerel E."/>
            <person name="Navarro A."/>
            <person name="Kuhl H."/>
            <person name="Gase K."/>
            <person name="Ling Z."/>
            <person name="Zhou W."/>
            <person name="Kreitzer C."/>
            <person name="Stanke M."/>
            <person name="Tang H."/>
            <person name="Lyons E."/>
            <person name="Pandey P."/>
            <person name="Pandey S.P."/>
            <person name="Timmermann B."/>
            <person name="Baldwin I.T."/>
        </authorList>
    </citation>
    <scope>NUCLEOTIDE SEQUENCE [LARGE SCALE GENOMIC DNA]</scope>
    <source>
        <strain evidence="12">UT</strain>
    </source>
</reference>
<comment type="subcellular location">
    <subcellularLocation>
        <location evidence="1">Nucleus</location>
    </subcellularLocation>
</comment>
<feature type="domain" description="C2H2-type" evidence="11">
    <location>
        <begin position="241"/>
        <end position="268"/>
    </location>
</feature>
<dbReference type="AlphaFoldDB" id="A0A314KSU5"/>
<dbReference type="GO" id="GO:0008270">
    <property type="term" value="F:zinc ion binding"/>
    <property type="evidence" value="ECO:0007669"/>
    <property type="project" value="UniProtKB-KW"/>
</dbReference>
<comment type="caution">
    <text evidence="12">The sequence shown here is derived from an EMBL/GenBank/DDBJ whole genome shotgun (WGS) entry which is preliminary data.</text>
</comment>
<evidence type="ECO:0000256" key="5">
    <source>
        <dbReference type="ARBA" id="ARBA00022833"/>
    </source>
</evidence>
<evidence type="ECO:0000256" key="7">
    <source>
        <dbReference type="ARBA" id="ARBA00023163"/>
    </source>
</evidence>
<feature type="compositionally biased region" description="Low complexity" evidence="10">
    <location>
        <begin position="53"/>
        <end position="66"/>
    </location>
</feature>
<organism evidence="12 13">
    <name type="scientific">Nicotiana attenuata</name>
    <name type="common">Coyote tobacco</name>
    <dbReference type="NCBI Taxonomy" id="49451"/>
    <lineage>
        <taxon>Eukaryota</taxon>
        <taxon>Viridiplantae</taxon>
        <taxon>Streptophyta</taxon>
        <taxon>Embryophyta</taxon>
        <taxon>Tracheophyta</taxon>
        <taxon>Spermatophyta</taxon>
        <taxon>Magnoliopsida</taxon>
        <taxon>eudicotyledons</taxon>
        <taxon>Gunneridae</taxon>
        <taxon>Pentapetalae</taxon>
        <taxon>asterids</taxon>
        <taxon>lamiids</taxon>
        <taxon>Solanales</taxon>
        <taxon>Solanaceae</taxon>
        <taxon>Nicotianoideae</taxon>
        <taxon>Nicotianeae</taxon>
        <taxon>Nicotiana</taxon>
    </lineage>
</organism>
<evidence type="ECO:0000313" key="13">
    <source>
        <dbReference type="Proteomes" id="UP000187609"/>
    </source>
</evidence>
<name>A0A314KSU5_NICAT</name>
<dbReference type="OrthoDB" id="6077919at2759"/>
<evidence type="ECO:0000259" key="11">
    <source>
        <dbReference type="PROSITE" id="PS50157"/>
    </source>
</evidence>
<keyword evidence="5" id="KW-0862">Zinc</keyword>
<dbReference type="Proteomes" id="UP000187609">
    <property type="component" value="Unassembled WGS sequence"/>
</dbReference>
<dbReference type="SMART" id="SM00355">
    <property type="entry name" value="ZnF_C2H2"/>
    <property type="match status" value="2"/>
</dbReference>
<evidence type="ECO:0000256" key="9">
    <source>
        <dbReference type="PROSITE-ProRule" id="PRU00042"/>
    </source>
</evidence>
<dbReference type="GeneID" id="109207461"/>
<dbReference type="STRING" id="49451.A0A314KSU5"/>
<dbReference type="Gene3D" id="3.30.160.60">
    <property type="entry name" value="Classic Zinc Finger"/>
    <property type="match status" value="1"/>
</dbReference>
<dbReference type="Pfam" id="PF13912">
    <property type="entry name" value="zf-C2H2_6"/>
    <property type="match status" value="2"/>
</dbReference>
<dbReference type="EMBL" id="MJEQ01001079">
    <property type="protein sequence ID" value="OIT32353.1"/>
    <property type="molecule type" value="Genomic_DNA"/>
</dbReference>
<evidence type="ECO:0000256" key="10">
    <source>
        <dbReference type="SAM" id="MobiDB-lite"/>
    </source>
</evidence>
<evidence type="ECO:0000313" key="12">
    <source>
        <dbReference type="EMBL" id="OIT32353.1"/>
    </source>
</evidence>
<accession>A0A314KSU5</accession>
<dbReference type="Gramene" id="OIT32353">
    <property type="protein sequence ID" value="OIT32353"/>
    <property type="gene ID" value="A4A49_08900"/>
</dbReference>
<sequence>METPQEEVVGVSKDLSHIVKGKRTKRLRPQSPIPFTIAAHSSTDDDGGDGREITIINNNNNNDNNISQPLATSAENFPDEDVPTEEEEETAKCLILLSQGGHPSSRQRFIESPPSKLFNLFNDDMGLYQSKFNSKRYVETTNIGNGAKAGTYVYECKTCNRTFPSFQALGGHRASHKKPKPLTIEPKKTFFHFSDQDEPSPPTNYKHNNNINKLSPLSPLSTQFSNFNMESPNNKSSPRIHTCSYCGAEFNSGQALGGHMRRHRGGANTSLCLSPLNTQAISFEESPNNLKKPRNVGLSLDLNLPAPEDQNHQSRNFQYPPKYPVAIEQQQDQEQTQKQQQQQQQEQTALVLSTTPQLIDCHY</sequence>
<keyword evidence="7" id="KW-0804">Transcription</keyword>
<evidence type="ECO:0000256" key="4">
    <source>
        <dbReference type="ARBA" id="ARBA00022771"/>
    </source>
</evidence>
<feature type="domain" description="C2H2-type" evidence="11">
    <location>
        <begin position="154"/>
        <end position="181"/>
    </location>
</feature>
<dbReference type="SUPFAM" id="SSF57667">
    <property type="entry name" value="beta-beta-alpha zinc fingers"/>
    <property type="match status" value="1"/>
</dbReference>
<evidence type="ECO:0000256" key="8">
    <source>
        <dbReference type="ARBA" id="ARBA00023242"/>
    </source>
</evidence>
<keyword evidence="6" id="KW-0805">Transcription regulation</keyword>
<dbReference type="PANTHER" id="PTHR26374">
    <property type="entry name" value="ZINC FINGER PROTEIN ZAT5"/>
    <property type="match status" value="1"/>
</dbReference>
<feature type="region of interest" description="Disordered" evidence="10">
    <location>
        <begin position="20"/>
        <end position="80"/>
    </location>
</feature>
<dbReference type="InterPro" id="IPR036236">
    <property type="entry name" value="Znf_C2H2_sf"/>
</dbReference>
<dbReference type="PROSITE" id="PS00028">
    <property type="entry name" value="ZINC_FINGER_C2H2_1"/>
    <property type="match status" value="2"/>
</dbReference>
<proteinExistence type="predicted"/>
<dbReference type="InterPro" id="IPR013087">
    <property type="entry name" value="Znf_C2H2_type"/>
</dbReference>
<dbReference type="GO" id="GO:0005634">
    <property type="term" value="C:nucleus"/>
    <property type="evidence" value="ECO:0007669"/>
    <property type="project" value="UniProtKB-SubCell"/>
</dbReference>
<dbReference type="KEGG" id="nau:109207461"/>
<evidence type="ECO:0000256" key="1">
    <source>
        <dbReference type="ARBA" id="ARBA00004123"/>
    </source>
</evidence>
<keyword evidence="4 9" id="KW-0863">Zinc-finger</keyword>
<evidence type="ECO:0000256" key="6">
    <source>
        <dbReference type="ARBA" id="ARBA00023015"/>
    </source>
</evidence>
<evidence type="ECO:0000256" key="2">
    <source>
        <dbReference type="ARBA" id="ARBA00022723"/>
    </source>
</evidence>
<keyword evidence="2" id="KW-0479">Metal-binding</keyword>
<dbReference type="PROSITE" id="PS50157">
    <property type="entry name" value="ZINC_FINGER_C2H2_2"/>
    <property type="match status" value="2"/>
</dbReference>
<keyword evidence="8" id="KW-0539">Nucleus</keyword>
<feature type="region of interest" description="Disordered" evidence="10">
    <location>
        <begin position="287"/>
        <end position="319"/>
    </location>
</feature>
<gene>
    <name evidence="12" type="primary">ZAT5_4</name>
    <name evidence="12" type="ORF">A4A49_08900</name>
</gene>
<dbReference type="PANTHER" id="PTHR26374:SF378">
    <property type="entry name" value="C2H2-TYPE ZINC FINGER FAMILY PROTEIN"/>
    <property type="match status" value="1"/>
</dbReference>